<proteinExistence type="predicted"/>
<dbReference type="EMBL" id="QJKJ01005661">
    <property type="protein sequence ID" value="RDX89472.1"/>
    <property type="molecule type" value="Genomic_DNA"/>
</dbReference>
<dbReference type="PANTHER" id="PTHR24121:SF15">
    <property type="entry name" value="ANKYRIN REPEAT PROTEIN"/>
    <property type="match status" value="1"/>
</dbReference>
<comment type="subcellular location">
    <subcellularLocation>
        <location evidence="1">Cell membrane</location>
        <topology evidence="1">Peripheral membrane protein</topology>
        <orientation evidence="1">Cytoplasmic side</orientation>
    </subcellularLocation>
</comment>
<keyword evidence="2" id="KW-0040">ANK repeat</keyword>
<keyword evidence="4" id="KW-1185">Reference proteome</keyword>
<comment type="caution">
    <text evidence="3">The sequence shown here is derived from an EMBL/GenBank/DDBJ whole genome shotgun (WGS) entry which is preliminary data.</text>
</comment>
<feature type="repeat" description="ANK" evidence="2">
    <location>
        <begin position="53"/>
        <end position="76"/>
    </location>
</feature>
<dbReference type="PROSITE" id="PS50297">
    <property type="entry name" value="ANK_REP_REGION"/>
    <property type="match status" value="1"/>
</dbReference>
<protein>
    <submittedName>
        <fullName evidence="3">Uncharacterized protein</fullName>
    </submittedName>
</protein>
<accession>A0A371GFY2</accession>
<name>A0A371GFY2_MUCPR</name>
<dbReference type="InterPro" id="IPR002110">
    <property type="entry name" value="Ankyrin_rpt"/>
</dbReference>
<dbReference type="Proteomes" id="UP000257109">
    <property type="component" value="Unassembled WGS sequence"/>
</dbReference>
<reference evidence="3" key="1">
    <citation type="submission" date="2018-05" db="EMBL/GenBank/DDBJ databases">
        <title>Draft genome of Mucuna pruriens seed.</title>
        <authorList>
            <person name="Nnadi N.E."/>
            <person name="Vos R."/>
            <person name="Hasami M.H."/>
            <person name="Devisetty U.K."/>
            <person name="Aguiy J.C."/>
        </authorList>
    </citation>
    <scope>NUCLEOTIDE SEQUENCE [LARGE SCALE GENOMIC DNA]</scope>
    <source>
        <strain evidence="3">JCA_2017</strain>
    </source>
</reference>
<dbReference type="STRING" id="157652.A0A371GFY2"/>
<feature type="non-terminal residue" evidence="3">
    <location>
        <position position="1"/>
    </location>
</feature>
<dbReference type="PANTHER" id="PTHR24121">
    <property type="entry name" value="NO MECHANORECEPTOR POTENTIAL C, ISOFORM D-RELATED"/>
    <property type="match status" value="1"/>
</dbReference>
<dbReference type="InterPro" id="IPR036770">
    <property type="entry name" value="Ankyrin_rpt-contain_sf"/>
</dbReference>
<dbReference type="PROSITE" id="PS50088">
    <property type="entry name" value="ANK_REPEAT"/>
    <property type="match status" value="1"/>
</dbReference>
<dbReference type="Gene3D" id="1.25.40.20">
    <property type="entry name" value="Ankyrin repeat-containing domain"/>
    <property type="match status" value="1"/>
</dbReference>
<evidence type="ECO:0000313" key="3">
    <source>
        <dbReference type="EMBL" id="RDX89472.1"/>
    </source>
</evidence>
<evidence type="ECO:0000256" key="1">
    <source>
        <dbReference type="ARBA" id="ARBA00004413"/>
    </source>
</evidence>
<dbReference type="SUPFAM" id="SSF48403">
    <property type="entry name" value="Ankyrin repeat"/>
    <property type="match status" value="1"/>
</dbReference>
<dbReference type="OrthoDB" id="20727at2759"/>
<dbReference type="AlphaFoldDB" id="A0A371GFY2"/>
<dbReference type="GO" id="GO:0005886">
    <property type="term" value="C:plasma membrane"/>
    <property type="evidence" value="ECO:0007669"/>
    <property type="project" value="UniProtKB-SubCell"/>
</dbReference>
<evidence type="ECO:0000313" key="4">
    <source>
        <dbReference type="Proteomes" id="UP000257109"/>
    </source>
</evidence>
<sequence>MKGQWREVLEVYKNNPRALEAKVTKAEDTVLHFAVYVGQTNFLTTLLVNINEDGNTPLHLAAELGNVDICNTIAKRDPKLISCRNFECETPLLLAAIHGSKYASFFVSMVTYKTDMITRPVLRATGTQFFILPSLMNTLLKFNFSFERLENV</sequence>
<dbReference type="Pfam" id="PF12796">
    <property type="entry name" value="Ank_2"/>
    <property type="match status" value="1"/>
</dbReference>
<organism evidence="3 4">
    <name type="scientific">Mucuna pruriens</name>
    <name type="common">Velvet bean</name>
    <name type="synonym">Dolichos pruriens</name>
    <dbReference type="NCBI Taxonomy" id="157652"/>
    <lineage>
        <taxon>Eukaryota</taxon>
        <taxon>Viridiplantae</taxon>
        <taxon>Streptophyta</taxon>
        <taxon>Embryophyta</taxon>
        <taxon>Tracheophyta</taxon>
        <taxon>Spermatophyta</taxon>
        <taxon>Magnoliopsida</taxon>
        <taxon>eudicotyledons</taxon>
        <taxon>Gunneridae</taxon>
        <taxon>Pentapetalae</taxon>
        <taxon>rosids</taxon>
        <taxon>fabids</taxon>
        <taxon>Fabales</taxon>
        <taxon>Fabaceae</taxon>
        <taxon>Papilionoideae</taxon>
        <taxon>50 kb inversion clade</taxon>
        <taxon>NPAAA clade</taxon>
        <taxon>indigoferoid/millettioid clade</taxon>
        <taxon>Phaseoleae</taxon>
        <taxon>Mucuna</taxon>
    </lineage>
</organism>
<gene>
    <name evidence="3" type="ORF">CR513_28799</name>
</gene>
<evidence type="ECO:0000256" key="2">
    <source>
        <dbReference type="PROSITE-ProRule" id="PRU00023"/>
    </source>
</evidence>